<sequence>MEKSSYPTLKEDEYLNMVKMFEENQSVYKDTKRYGRVKVKNDNSSWRKVFKEVEKWRKEEIIKLRDKNRGLGNIKIDD</sequence>
<organism evidence="1 2">
    <name type="scientific">Rhizophagus irregularis</name>
    <dbReference type="NCBI Taxonomy" id="588596"/>
    <lineage>
        <taxon>Eukaryota</taxon>
        <taxon>Fungi</taxon>
        <taxon>Fungi incertae sedis</taxon>
        <taxon>Mucoromycota</taxon>
        <taxon>Glomeromycotina</taxon>
        <taxon>Glomeromycetes</taxon>
        <taxon>Glomerales</taxon>
        <taxon>Glomeraceae</taxon>
        <taxon>Rhizophagus</taxon>
    </lineage>
</organism>
<comment type="caution">
    <text evidence="1">The sequence shown here is derived from an EMBL/GenBank/DDBJ whole genome shotgun (WGS) entry which is preliminary data.</text>
</comment>
<gene>
    <name evidence="1" type="ORF">RhiirC2_798916</name>
</gene>
<reference evidence="1 2" key="1">
    <citation type="submission" date="2016-04" db="EMBL/GenBank/DDBJ databases">
        <title>Genome analyses suggest a sexual origin of heterokaryosis in a supposedly ancient asexual fungus.</title>
        <authorList>
            <person name="Ropars J."/>
            <person name="Sedzielewska K."/>
            <person name="Noel J."/>
            <person name="Charron P."/>
            <person name="Farinelli L."/>
            <person name="Marton T."/>
            <person name="Kruger M."/>
            <person name="Pelin A."/>
            <person name="Brachmann A."/>
            <person name="Corradi N."/>
        </authorList>
    </citation>
    <scope>NUCLEOTIDE SEQUENCE [LARGE SCALE GENOMIC DNA]</scope>
    <source>
        <strain evidence="1 2">C2</strain>
    </source>
</reference>
<evidence type="ECO:0000313" key="1">
    <source>
        <dbReference type="EMBL" id="PKK56975.1"/>
    </source>
</evidence>
<protein>
    <submittedName>
        <fullName evidence="1">Uncharacterized protein</fullName>
    </submittedName>
</protein>
<reference evidence="1 2" key="2">
    <citation type="submission" date="2017-10" db="EMBL/GenBank/DDBJ databases">
        <title>Extensive intraspecific genome diversity in a model arbuscular mycorrhizal fungus.</title>
        <authorList>
            <person name="Chen E.C.H."/>
            <person name="Morin E."/>
            <person name="Baudet D."/>
            <person name="Noel J."/>
            <person name="Ndikumana S."/>
            <person name="Charron P."/>
            <person name="St-Onge C."/>
            <person name="Giorgi J."/>
            <person name="Grigoriev I.V."/>
            <person name="Roux C."/>
            <person name="Martin F.M."/>
            <person name="Corradi N."/>
        </authorList>
    </citation>
    <scope>NUCLEOTIDE SEQUENCE [LARGE SCALE GENOMIC DNA]</scope>
    <source>
        <strain evidence="1 2">C2</strain>
    </source>
</reference>
<dbReference type="Proteomes" id="UP000233469">
    <property type="component" value="Unassembled WGS sequence"/>
</dbReference>
<dbReference type="EMBL" id="LLXL01004900">
    <property type="protein sequence ID" value="PKK56975.1"/>
    <property type="molecule type" value="Genomic_DNA"/>
</dbReference>
<name>A0A2N1M5R4_9GLOM</name>
<dbReference type="AlphaFoldDB" id="A0A2N1M5R4"/>
<proteinExistence type="predicted"/>
<accession>A0A2N1M5R4</accession>
<evidence type="ECO:0000313" key="2">
    <source>
        <dbReference type="Proteomes" id="UP000233469"/>
    </source>
</evidence>